<evidence type="ECO:0000313" key="3">
    <source>
        <dbReference type="EMBL" id="CAE0370761.1"/>
    </source>
</evidence>
<protein>
    <submittedName>
        <fullName evidence="2">Uncharacterized protein</fullName>
    </submittedName>
</protein>
<proteinExistence type="predicted"/>
<organism evidence="2">
    <name type="scientific">Aureoumbra lagunensis</name>
    <dbReference type="NCBI Taxonomy" id="44058"/>
    <lineage>
        <taxon>Eukaryota</taxon>
        <taxon>Sar</taxon>
        <taxon>Stramenopiles</taxon>
        <taxon>Ochrophyta</taxon>
        <taxon>Pelagophyceae</taxon>
        <taxon>Pelagomonadales</taxon>
        <taxon>Aureoumbra</taxon>
    </lineage>
</organism>
<accession>A0A6S8E650</accession>
<reference evidence="2" key="1">
    <citation type="submission" date="2021-01" db="EMBL/GenBank/DDBJ databases">
        <authorList>
            <person name="Corre E."/>
            <person name="Pelletier E."/>
            <person name="Niang G."/>
            <person name="Scheremetjew M."/>
            <person name="Finn R."/>
            <person name="Kale V."/>
            <person name="Holt S."/>
            <person name="Cochrane G."/>
            <person name="Meng A."/>
            <person name="Brown T."/>
            <person name="Cohen L."/>
        </authorList>
    </citation>
    <scope>NUCLEOTIDE SEQUENCE</scope>
    <source>
        <strain evidence="2">CCMP1510</strain>
    </source>
</reference>
<dbReference type="EMBL" id="HBIJ01017343">
    <property type="protein sequence ID" value="CAE0370759.1"/>
    <property type="molecule type" value="Transcribed_RNA"/>
</dbReference>
<gene>
    <name evidence="1" type="ORF">ALAG00032_LOCUS11538</name>
    <name evidence="2" type="ORF">ALAG00032_LOCUS11539</name>
    <name evidence="3" type="ORF">ALAG00032_LOCUS11540</name>
</gene>
<evidence type="ECO:0000313" key="2">
    <source>
        <dbReference type="EMBL" id="CAE0370760.1"/>
    </source>
</evidence>
<dbReference type="AlphaFoldDB" id="A0A6S8E650"/>
<dbReference type="EMBL" id="HBIJ01017348">
    <property type="protein sequence ID" value="CAE0370760.1"/>
    <property type="molecule type" value="Transcribed_RNA"/>
</dbReference>
<dbReference type="EMBL" id="HBIJ01017349">
    <property type="protein sequence ID" value="CAE0370761.1"/>
    <property type="molecule type" value="Transcribed_RNA"/>
</dbReference>
<sequence length="128" mass="13788">MGLANIATSLGASACPVDLYLSIKASLLEPSSDEIFVKLSPDANSATIFATITVPVIKSSPTPAQEFSLPDGTICAFDDSTFILKMMKRKLQVAFPTHTIKAFGDPDDLYKQITLPDDNDTPCSLFTR</sequence>
<evidence type="ECO:0000313" key="1">
    <source>
        <dbReference type="EMBL" id="CAE0370759.1"/>
    </source>
</evidence>
<name>A0A6S8E650_9STRA</name>